<reference evidence="1 2" key="1">
    <citation type="submission" date="2024-03" db="EMBL/GenBank/DDBJ databases">
        <title>Draft genome sequence of Pseudonocardia nematodicida JCM 31783.</title>
        <authorList>
            <person name="Butdee W."/>
            <person name="Duangmal K."/>
        </authorList>
    </citation>
    <scope>NUCLEOTIDE SEQUENCE [LARGE SCALE GENOMIC DNA]</scope>
    <source>
        <strain evidence="1 2">JCM 31783</strain>
    </source>
</reference>
<dbReference type="Pfam" id="PF13941">
    <property type="entry name" value="MutL"/>
    <property type="match status" value="1"/>
</dbReference>
<proteinExistence type="predicted"/>
<comment type="caution">
    <text evidence="1">The sequence shown here is derived from an EMBL/GenBank/DDBJ whole genome shotgun (WGS) entry which is preliminary data.</text>
</comment>
<dbReference type="RefSeq" id="WP_349297785.1">
    <property type="nucleotide sequence ID" value="NZ_JBEDNQ010000003.1"/>
</dbReference>
<protein>
    <submittedName>
        <fullName evidence="1">Glutamate mutase L</fullName>
    </submittedName>
</protein>
<sequence>MTDPRPGAAEPTAPAVCLDVGSCWTKAVLVRPDGTPAGFAEHPTTPDVRSGIEAAVAAAAASAGSGAAAPEVLSCSSAGGPLRLAVVGTERLTTEEAGHRVCHSAGARVVSVHDGPLDTDAVRALARARPGAVLLLGGPDGGDPGVLLHNAGRLARGRGPWTVLLAVDAAARDDALGLLRAGGRTVTPCPNVTPRRGEIVAGPVRDAVADLYARQVPGPARQGEPAPTRTTEAVAAGAAVLARGAGTGVLVVDVGSETTDVHAGDPYATTVEGDLGIRAAAEGVLVGAQTEGVVDPVEADLLGPAAAALASAGPSVPADRGEAAEERRLAAVAAVVALRRHLRHRGLLGHEHPLDRERSEIGLVVLTGGVFRQRDAAGLAAAAATVRHDPALAVALAAAEVRIDVESVLAPAGLLARHGREAAARELLRERFAG</sequence>
<organism evidence="1 2">
    <name type="scientific">Pseudonocardia nematodicida</name>
    <dbReference type="NCBI Taxonomy" id="1206997"/>
    <lineage>
        <taxon>Bacteria</taxon>
        <taxon>Bacillati</taxon>
        <taxon>Actinomycetota</taxon>
        <taxon>Actinomycetes</taxon>
        <taxon>Pseudonocardiales</taxon>
        <taxon>Pseudonocardiaceae</taxon>
        <taxon>Pseudonocardia</taxon>
    </lineage>
</organism>
<dbReference type="SUPFAM" id="SSF53067">
    <property type="entry name" value="Actin-like ATPase domain"/>
    <property type="match status" value="1"/>
</dbReference>
<dbReference type="Proteomes" id="UP001494902">
    <property type="component" value="Unassembled WGS sequence"/>
</dbReference>
<dbReference type="InterPro" id="IPR043129">
    <property type="entry name" value="ATPase_NBD"/>
</dbReference>
<dbReference type="EMBL" id="JBEDNQ010000003">
    <property type="protein sequence ID" value="MEQ3550733.1"/>
    <property type="molecule type" value="Genomic_DNA"/>
</dbReference>
<evidence type="ECO:0000313" key="2">
    <source>
        <dbReference type="Proteomes" id="UP001494902"/>
    </source>
</evidence>
<accession>A0ABV1K8C9</accession>
<keyword evidence="2" id="KW-1185">Reference proteome</keyword>
<gene>
    <name evidence="1" type="ORF">WIS52_09645</name>
</gene>
<name>A0ABV1K8C9_9PSEU</name>
<dbReference type="InterPro" id="IPR006230">
    <property type="entry name" value="MutL"/>
</dbReference>
<evidence type="ECO:0000313" key="1">
    <source>
        <dbReference type="EMBL" id="MEQ3550733.1"/>
    </source>
</evidence>